<evidence type="ECO:0000256" key="5">
    <source>
        <dbReference type="ARBA" id="ARBA00023235"/>
    </source>
</evidence>
<dbReference type="GO" id="GO:0004347">
    <property type="term" value="F:glucose-6-phosphate isomerase activity"/>
    <property type="evidence" value="ECO:0007669"/>
    <property type="project" value="UniProtKB-UniRule"/>
</dbReference>
<keyword evidence="4 7" id="KW-0324">Glycolysis</keyword>
<dbReference type="OrthoDB" id="140919at2"/>
<proteinExistence type="inferred from homology"/>
<dbReference type="GO" id="GO:0048029">
    <property type="term" value="F:monosaccharide binding"/>
    <property type="evidence" value="ECO:0007669"/>
    <property type="project" value="TreeGrafter"/>
</dbReference>
<dbReference type="GO" id="GO:0005829">
    <property type="term" value="C:cytosol"/>
    <property type="evidence" value="ECO:0007669"/>
    <property type="project" value="TreeGrafter"/>
</dbReference>
<dbReference type="InterPro" id="IPR018189">
    <property type="entry name" value="Phosphoglucose_isomerase_CS"/>
</dbReference>
<dbReference type="PRINTS" id="PR00662">
    <property type="entry name" value="G6PISOMERASE"/>
</dbReference>
<sequence length="526" mass="57209">MTASLSSSPAWQSYADAVHGASHRGDHLRVIEAAGLSVDLTAQAYSPELDAAALDLCAQQGLTQAIAQLFDGGQANWTEHRPAWHTALRAAEPPPSVAGPILTERQRVRDFVAAANANGDYKYVLHLGIGGSDWGPRMILRALRHQGISREVRFASNVDSHAVADSMHQLDPHSTLIIIASKSFTTTEPLANAQVAIHWLEDAGVADPLKQVVAITANVQAARDFGIAPERIFQFWDWVGGRYSLWSAIGALPVSLALGCDTFDQLLAGAAAMDDHFQHAPLSQNAPVQMALAGMANRSVMGFETLAVAPYDSRLTHLVPWAQQLEMESLGKVATRDGSPAGVPTGPVVWGMTGTDCQHTFFQWLHQDTAGAPVDFIFCERPDHRYEEHHRLLIANCLAQRAALLRGKSFDEALIECSALTSDPQEARVLAQHRIHPGRRPSNLIVLPRLTGHAMGALLALYEHKVFTQGVLWGINPFDQWGVEFGKALARRIIDELGQPGHAPELEDPSTRHWIEVLSRSAKPGA</sequence>
<gene>
    <name evidence="7" type="primary">pgi</name>
    <name evidence="9" type="ORF">CAL22_18125</name>
</gene>
<dbReference type="CDD" id="cd05015">
    <property type="entry name" value="SIS_PGI_1"/>
    <property type="match status" value="1"/>
</dbReference>
<accession>A0A261VCH5</accession>
<evidence type="ECO:0000256" key="2">
    <source>
        <dbReference type="ARBA" id="ARBA00006604"/>
    </source>
</evidence>
<evidence type="ECO:0000256" key="8">
    <source>
        <dbReference type="RuleBase" id="RU000612"/>
    </source>
</evidence>
<organism evidence="9 10">
    <name type="scientific">Bordetella genomosp. 12</name>
    <dbReference type="NCBI Taxonomy" id="463035"/>
    <lineage>
        <taxon>Bacteria</taxon>
        <taxon>Pseudomonadati</taxon>
        <taxon>Pseudomonadota</taxon>
        <taxon>Betaproteobacteria</taxon>
        <taxon>Burkholderiales</taxon>
        <taxon>Alcaligenaceae</taxon>
        <taxon>Bordetella</taxon>
    </lineage>
</organism>
<comment type="pathway">
    <text evidence="1 7 8">Carbohydrate degradation; glycolysis; D-glyceraldehyde 3-phosphate and glycerone phosphate from D-glucose: step 2/4.</text>
</comment>
<dbReference type="InterPro" id="IPR023096">
    <property type="entry name" value="G6P_Isomerase_C"/>
</dbReference>
<evidence type="ECO:0000256" key="7">
    <source>
        <dbReference type="HAMAP-Rule" id="MF_00473"/>
    </source>
</evidence>
<comment type="subcellular location">
    <subcellularLocation>
        <location evidence="7">Cytoplasm</location>
    </subcellularLocation>
</comment>
<dbReference type="HAMAP" id="MF_00473">
    <property type="entry name" value="G6P_isomerase"/>
    <property type="match status" value="1"/>
</dbReference>
<dbReference type="InterPro" id="IPR035482">
    <property type="entry name" value="SIS_PGI_2"/>
</dbReference>
<feature type="active site" description="Proton donor" evidence="7">
    <location>
        <position position="328"/>
    </location>
</feature>
<dbReference type="AlphaFoldDB" id="A0A261VCH5"/>
<dbReference type="NCBIfam" id="NF001211">
    <property type="entry name" value="PRK00179.1"/>
    <property type="match status" value="1"/>
</dbReference>
<reference evidence="10" key="1">
    <citation type="submission" date="2017-05" db="EMBL/GenBank/DDBJ databases">
        <title>Complete and WGS of Bordetella genogroups.</title>
        <authorList>
            <person name="Spilker T."/>
            <person name="Lipuma J."/>
        </authorList>
    </citation>
    <scope>NUCLEOTIDE SEQUENCE [LARGE SCALE GENOMIC DNA]</scope>
    <source>
        <strain evidence="10">AU6712</strain>
    </source>
</reference>
<dbReference type="PROSITE" id="PS00765">
    <property type="entry name" value="P_GLUCOSE_ISOMERASE_1"/>
    <property type="match status" value="1"/>
</dbReference>
<evidence type="ECO:0000256" key="1">
    <source>
        <dbReference type="ARBA" id="ARBA00004926"/>
    </source>
</evidence>
<evidence type="ECO:0000313" key="9">
    <source>
        <dbReference type="EMBL" id="OZI71715.1"/>
    </source>
</evidence>
<dbReference type="Gene3D" id="1.10.1390.10">
    <property type="match status" value="1"/>
</dbReference>
<dbReference type="InterPro" id="IPR001672">
    <property type="entry name" value="G6P_Isomerase"/>
</dbReference>
<dbReference type="GO" id="GO:0006096">
    <property type="term" value="P:glycolytic process"/>
    <property type="evidence" value="ECO:0007669"/>
    <property type="project" value="UniProtKB-UniRule"/>
</dbReference>
<dbReference type="Pfam" id="PF00342">
    <property type="entry name" value="PGI"/>
    <property type="match status" value="1"/>
</dbReference>
<dbReference type="PROSITE" id="PS00174">
    <property type="entry name" value="P_GLUCOSE_ISOMERASE_2"/>
    <property type="match status" value="1"/>
</dbReference>
<dbReference type="UniPathway" id="UPA00109">
    <property type="reaction ID" value="UER00181"/>
</dbReference>
<dbReference type="Gene3D" id="3.40.50.10490">
    <property type="entry name" value="Glucose-6-phosphate isomerase like protein, domain 1"/>
    <property type="match status" value="2"/>
</dbReference>
<comment type="similarity">
    <text evidence="2 7 8">Belongs to the GPI family.</text>
</comment>
<dbReference type="EC" id="5.3.1.9" evidence="7"/>
<evidence type="ECO:0000256" key="3">
    <source>
        <dbReference type="ARBA" id="ARBA00022432"/>
    </source>
</evidence>
<comment type="caution">
    <text evidence="9">The sequence shown here is derived from an EMBL/GenBank/DDBJ whole genome shotgun (WGS) entry which is preliminary data.</text>
</comment>
<keyword evidence="3 7" id="KW-0312">Gluconeogenesis</keyword>
<dbReference type="PANTHER" id="PTHR11469">
    <property type="entry name" value="GLUCOSE-6-PHOSPHATE ISOMERASE"/>
    <property type="match status" value="1"/>
</dbReference>
<keyword evidence="5 7" id="KW-0413">Isomerase</keyword>
<dbReference type="InterPro" id="IPR046348">
    <property type="entry name" value="SIS_dom_sf"/>
</dbReference>
<feature type="active site" evidence="7">
    <location>
        <position position="359"/>
    </location>
</feature>
<protein>
    <recommendedName>
        <fullName evidence="7">Glucose-6-phosphate isomerase</fullName>
        <shortName evidence="7">GPI</shortName>
        <ecNumber evidence="7">5.3.1.9</ecNumber>
    </recommendedName>
    <alternativeName>
        <fullName evidence="7">Phosphoglucose isomerase</fullName>
        <shortName evidence="7">PGI</shortName>
    </alternativeName>
    <alternativeName>
        <fullName evidence="7">Phosphohexose isomerase</fullName>
        <shortName evidence="7">PHI</shortName>
    </alternativeName>
</protein>
<dbReference type="UniPathway" id="UPA00138"/>
<dbReference type="RefSeq" id="WP_094815625.1">
    <property type="nucleotide sequence ID" value="NZ_NEVU01000003.1"/>
</dbReference>
<dbReference type="GO" id="GO:0006094">
    <property type="term" value="P:gluconeogenesis"/>
    <property type="evidence" value="ECO:0007669"/>
    <property type="project" value="UniProtKB-UniRule"/>
</dbReference>
<dbReference type="InterPro" id="IPR035476">
    <property type="entry name" value="SIS_PGI_1"/>
</dbReference>
<dbReference type="Proteomes" id="UP000216429">
    <property type="component" value="Unassembled WGS sequence"/>
</dbReference>
<dbReference type="EMBL" id="NEVU01000003">
    <property type="protein sequence ID" value="OZI71715.1"/>
    <property type="molecule type" value="Genomic_DNA"/>
</dbReference>
<dbReference type="CDD" id="cd05016">
    <property type="entry name" value="SIS_PGI_2"/>
    <property type="match status" value="1"/>
</dbReference>
<dbReference type="SUPFAM" id="SSF53697">
    <property type="entry name" value="SIS domain"/>
    <property type="match status" value="1"/>
</dbReference>
<feature type="active site" evidence="7">
    <location>
        <position position="487"/>
    </location>
</feature>
<dbReference type="GO" id="GO:0097367">
    <property type="term" value="F:carbohydrate derivative binding"/>
    <property type="evidence" value="ECO:0007669"/>
    <property type="project" value="InterPro"/>
</dbReference>
<keyword evidence="7" id="KW-0963">Cytoplasm</keyword>
<keyword evidence="10" id="KW-1185">Reference proteome</keyword>
<evidence type="ECO:0000256" key="6">
    <source>
        <dbReference type="ARBA" id="ARBA00029321"/>
    </source>
</evidence>
<comment type="function">
    <text evidence="7">Catalyzes the reversible isomerization of glucose-6-phosphate to fructose-6-phosphate.</text>
</comment>
<evidence type="ECO:0000313" key="10">
    <source>
        <dbReference type="Proteomes" id="UP000216429"/>
    </source>
</evidence>
<comment type="catalytic activity">
    <reaction evidence="6 7 8">
        <text>alpha-D-glucose 6-phosphate = beta-D-fructose 6-phosphate</text>
        <dbReference type="Rhea" id="RHEA:11816"/>
        <dbReference type="ChEBI" id="CHEBI:57634"/>
        <dbReference type="ChEBI" id="CHEBI:58225"/>
        <dbReference type="EC" id="5.3.1.9"/>
    </reaction>
</comment>
<dbReference type="GO" id="GO:0051156">
    <property type="term" value="P:glucose 6-phosphate metabolic process"/>
    <property type="evidence" value="ECO:0007669"/>
    <property type="project" value="TreeGrafter"/>
</dbReference>
<name>A0A261VCH5_9BORD</name>
<comment type="pathway">
    <text evidence="7">Carbohydrate biosynthesis; gluconeogenesis.</text>
</comment>
<dbReference type="PROSITE" id="PS51463">
    <property type="entry name" value="P_GLUCOSE_ISOMERASE_3"/>
    <property type="match status" value="1"/>
</dbReference>
<dbReference type="PANTHER" id="PTHR11469:SF1">
    <property type="entry name" value="GLUCOSE-6-PHOSPHATE ISOMERASE"/>
    <property type="match status" value="1"/>
</dbReference>
<evidence type="ECO:0000256" key="4">
    <source>
        <dbReference type="ARBA" id="ARBA00023152"/>
    </source>
</evidence>